<organism evidence="1">
    <name type="scientific">Iconisemion striatum</name>
    <dbReference type="NCBI Taxonomy" id="60296"/>
    <lineage>
        <taxon>Eukaryota</taxon>
        <taxon>Metazoa</taxon>
        <taxon>Chordata</taxon>
        <taxon>Craniata</taxon>
        <taxon>Vertebrata</taxon>
        <taxon>Euteleostomi</taxon>
        <taxon>Actinopterygii</taxon>
        <taxon>Neopterygii</taxon>
        <taxon>Teleostei</taxon>
        <taxon>Neoteleostei</taxon>
        <taxon>Acanthomorphata</taxon>
        <taxon>Ovalentaria</taxon>
        <taxon>Atherinomorphae</taxon>
        <taxon>Cyprinodontiformes</taxon>
        <taxon>Nothobranchiidae</taxon>
        <taxon>Iconisemion</taxon>
    </lineage>
</organism>
<keyword evidence="1" id="KW-0131">Cell cycle</keyword>
<dbReference type="AlphaFoldDB" id="A0A1A7Y4M5"/>
<feature type="non-terminal residue" evidence="1">
    <location>
        <position position="1"/>
    </location>
</feature>
<name>A0A1A7Y4M5_9TELE</name>
<reference evidence="1" key="1">
    <citation type="submission" date="2016-05" db="EMBL/GenBank/DDBJ databases">
        <authorList>
            <person name="Lavstsen T."/>
            <person name="Jespersen J.S."/>
        </authorList>
    </citation>
    <scope>NUCLEOTIDE SEQUENCE</scope>
    <source>
        <tissue evidence="1">Brain</tissue>
    </source>
</reference>
<sequence>PRALQRHEGSLATIPEPLHTFSSLRVHPVLKPQTAPEDSLPTIPCSTPRILRRRKGNETSASWFLWTESALCSYVNGLYVNML</sequence>
<reference evidence="1" key="2">
    <citation type="submission" date="2016-06" db="EMBL/GenBank/DDBJ databases">
        <title>The genome of a short-lived fish provides insights into sex chromosome evolution and the genetic control of aging.</title>
        <authorList>
            <person name="Reichwald K."/>
            <person name="Felder M."/>
            <person name="Petzold A."/>
            <person name="Koch P."/>
            <person name="Groth M."/>
            <person name="Platzer M."/>
        </authorList>
    </citation>
    <scope>NUCLEOTIDE SEQUENCE</scope>
    <source>
        <tissue evidence="1">Brain</tissue>
    </source>
</reference>
<dbReference type="EMBL" id="HADX01003011">
    <property type="protein sequence ID" value="SBP25243.1"/>
    <property type="molecule type" value="Transcribed_RNA"/>
</dbReference>
<proteinExistence type="predicted"/>
<evidence type="ECO:0000313" key="1">
    <source>
        <dbReference type="EMBL" id="SBP25243.1"/>
    </source>
</evidence>
<keyword evidence="1" id="KW-0132">Cell division</keyword>
<dbReference type="GO" id="GO:0051301">
    <property type="term" value="P:cell division"/>
    <property type="evidence" value="ECO:0007669"/>
    <property type="project" value="UniProtKB-KW"/>
</dbReference>
<protein>
    <submittedName>
        <fullName evidence="1">CDC14 cell division cycle 14 homolog A, b</fullName>
    </submittedName>
</protein>
<gene>
    <name evidence="1" type="primary">CDC14AB</name>
</gene>
<accession>A0A1A7Y4M5</accession>